<keyword evidence="1" id="KW-0732">Signal</keyword>
<feature type="chain" id="PRO_5022177359" evidence="1">
    <location>
        <begin position="24"/>
        <end position="255"/>
    </location>
</feature>
<dbReference type="Gene3D" id="2.40.128.270">
    <property type="match status" value="2"/>
</dbReference>
<dbReference type="EMBL" id="VFQE01000001">
    <property type="protein sequence ID" value="TQN41412.1"/>
    <property type="molecule type" value="Genomic_DNA"/>
</dbReference>
<gene>
    <name evidence="3" type="ORF">FHU33_0780</name>
</gene>
<feature type="domain" description="DUF306" evidence="2">
    <location>
        <begin position="141"/>
        <end position="250"/>
    </location>
</feature>
<dbReference type="RefSeq" id="WP_170182308.1">
    <property type="nucleotide sequence ID" value="NZ_VFQE01000001.1"/>
</dbReference>
<evidence type="ECO:0000256" key="1">
    <source>
        <dbReference type="SAM" id="SignalP"/>
    </source>
</evidence>
<feature type="domain" description="DUF306" evidence="2">
    <location>
        <begin position="30"/>
        <end position="127"/>
    </location>
</feature>
<dbReference type="PANTHER" id="PTHR35535">
    <property type="entry name" value="HEAT SHOCK PROTEIN HSLJ"/>
    <property type="match status" value="1"/>
</dbReference>
<dbReference type="PROSITE" id="PS51257">
    <property type="entry name" value="PROKAR_LIPOPROTEIN"/>
    <property type="match status" value="1"/>
</dbReference>
<feature type="signal peptide" evidence="1">
    <location>
        <begin position="1"/>
        <end position="23"/>
    </location>
</feature>
<comment type="caution">
    <text evidence="3">The sequence shown here is derived from an EMBL/GenBank/DDBJ whole genome shotgun (WGS) entry which is preliminary data.</text>
</comment>
<accession>A0A543PBG3</accession>
<dbReference type="Proteomes" id="UP000319865">
    <property type="component" value="Unassembled WGS sequence"/>
</dbReference>
<dbReference type="Pfam" id="PF03724">
    <property type="entry name" value="META"/>
    <property type="match status" value="2"/>
</dbReference>
<evidence type="ECO:0000313" key="4">
    <source>
        <dbReference type="Proteomes" id="UP000319865"/>
    </source>
</evidence>
<sequence>MHRSVLLLVAVLALAACGSGASAGAGDVEGRWQFSGGTADGAALPQPSGARATLDLDGGEAGGVSFCNHYFSSYRISGTSFSVDGLGGTEMGCEPDVMAAERVYLAALGTVDTAVTDGEALVLTGDGVELRFTRVTPVPESELTGTRWTLETLLDGETASSTVGEPATLELSDDGTLTGSTGSTGCRDLTGRFRIEGDVVRLTDLRAGTEDCPADVAAQDGHVVTVLGDGFQVSVDGDRLTLSDPDGRGLVYRAT</sequence>
<protein>
    <submittedName>
        <fullName evidence="3">Heat shock protein HslJ</fullName>
    </submittedName>
</protein>
<evidence type="ECO:0000259" key="2">
    <source>
        <dbReference type="Pfam" id="PF03724"/>
    </source>
</evidence>
<proteinExistence type="predicted"/>
<keyword evidence="3" id="KW-0346">Stress response</keyword>
<organism evidence="3 4">
    <name type="scientific">Blastococcus colisei</name>
    <dbReference type="NCBI Taxonomy" id="1564162"/>
    <lineage>
        <taxon>Bacteria</taxon>
        <taxon>Bacillati</taxon>
        <taxon>Actinomycetota</taxon>
        <taxon>Actinomycetes</taxon>
        <taxon>Geodermatophilales</taxon>
        <taxon>Geodermatophilaceae</taxon>
        <taxon>Blastococcus</taxon>
    </lineage>
</organism>
<evidence type="ECO:0000313" key="3">
    <source>
        <dbReference type="EMBL" id="TQN41412.1"/>
    </source>
</evidence>
<name>A0A543PBG3_9ACTN</name>
<keyword evidence="4" id="KW-1185">Reference proteome</keyword>
<dbReference type="InterPro" id="IPR053147">
    <property type="entry name" value="Hsp_HslJ-like"/>
</dbReference>
<dbReference type="InterPro" id="IPR005184">
    <property type="entry name" value="DUF306_Meta_HslJ"/>
</dbReference>
<dbReference type="PANTHER" id="PTHR35535:SF1">
    <property type="entry name" value="HEAT SHOCK PROTEIN HSLJ"/>
    <property type="match status" value="1"/>
</dbReference>
<dbReference type="AlphaFoldDB" id="A0A543PBG3"/>
<dbReference type="InterPro" id="IPR038670">
    <property type="entry name" value="HslJ-like_sf"/>
</dbReference>
<reference evidence="3 4" key="1">
    <citation type="submission" date="2019-06" db="EMBL/GenBank/DDBJ databases">
        <title>Sequencing the genomes of 1000 actinobacteria strains.</title>
        <authorList>
            <person name="Klenk H.-P."/>
        </authorList>
    </citation>
    <scope>NUCLEOTIDE SEQUENCE [LARGE SCALE GENOMIC DNA]</scope>
    <source>
        <strain evidence="3 4">DSM 46837</strain>
    </source>
</reference>